<comment type="function">
    <text evidence="6">Catalyzes the formation of acetyl phosphate from acetate and ATP. Can also catalyze the reverse reaction.</text>
</comment>
<feature type="binding site" evidence="6">
    <location>
        <begin position="334"/>
        <end position="338"/>
    </location>
    <ligand>
        <name>ATP</name>
        <dbReference type="ChEBI" id="CHEBI:30616"/>
    </ligand>
</feature>
<dbReference type="GO" id="GO:0000287">
    <property type="term" value="F:magnesium ion binding"/>
    <property type="evidence" value="ECO:0007669"/>
    <property type="project" value="UniProtKB-UniRule"/>
</dbReference>
<dbReference type="GO" id="GO:0006085">
    <property type="term" value="P:acetyl-CoA biosynthetic process"/>
    <property type="evidence" value="ECO:0007669"/>
    <property type="project" value="UniProtKB-UniRule"/>
</dbReference>
<dbReference type="InterPro" id="IPR004372">
    <property type="entry name" value="Ac/propionate_kinase"/>
</dbReference>
<feature type="binding site" evidence="6">
    <location>
        <begin position="210"/>
        <end position="214"/>
    </location>
    <ligand>
        <name>ATP</name>
        <dbReference type="ChEBI" id="CHEBI:30616"/>
    </ligand>
</feature>
<evidence type="ECO:0000256" key="4">
    <source>
        <dbReference type="ARBA" id="ARBA00022777"/>
    </source>
</evidence>
<protein>
    <recommendedName>
        <fullName evidence="6">Acetate kinase</fullName>
        <ecNumber evidence="6">2.7.2.1</ecNumber>
    </recommendedName>
    <alternativeName>
        <fullName evidence="6">Acetokinase</fullName>
    </alternativeName>
</protein>
<gene>
    <name evidence="6 8" type="primary">ackA</name>
    <name evidence="8" type="ORF">NCTC10186_00387</name>
</gene>
<dbReference type="UniPathway" id="UPA00340">
    <property type="reaction ID" value="UER00458"/>
</dbReference>
<dbReference type="OrthoDB" id="9802453at2"/>
<reference evidence="8 9" key="1">
    <citation type="submission" date="2019-01" db="EMBL/GenBank/DDBJ databases">
        <authorList>
            <consortium name="Pathogen Informatics"/>
        </authorList>
    </citation>
    <scope>NUCLEOTIDE SEQUENCE [LARGE SCALE GENOMIC DNA]</scope>
    <source>
        <strain evidence="8 9">NCTC10186</strain>
    </source>
</reference>
<dbReference type="NCBIfam" id="TIGR00016">
    <property type="entry name" value="ackA"/>
    <property type="match status" value="1"/>
</dbReference>
<keyword evidence="3 6" id="KW-0547">Nucleotide-binding</keyword>
<dbReference type="GO" id="GO:0005524">
    <property type="term" value="F:ATP binding"/>
    <property type="evidence" value="ECO:0007669"/>
    <property type="project" value="UniProtKB-KW"/>
</dbReference>
<feature type="site" description="Transition state stabilizer" evidence="6">
    <location>
        <position position="243"/>
    </location>
</feature>
<feature type="site" description="Transition state stabilizer" evidence="6">
    <location>
        <position position="184"/>
    </location>
</feature>
<feature type="binding site" evidence="6">
    <location>
        <position position="10"/>
    </location>
    <ligand>
        <name>Mg(2+)</name>
        <dbReference type="ChEBI" id="CHEBI:18420"/>
    </ligand>
</feature>
<dbReference type="NCBIfam" id="NF005520">
    <property type="entry name" value="PRK07157.1"/>
    <property type="match status" value="1"/>
</dbReference>
<dbReference type="GO" id="GO:0006083">
    <property type="term" value="P:acetate metabolic process"/>
    <property type="evidence" value="ECO:0007669"/>
    <property type="project" value="TreeGrafter"/>
</dbReference>
<dbReference type="PANTHER" id="PTHR21060:SF15">
    <property type="entry name" value="ACETATE KINASE-RELATED"/>
    <property type="match status" value="1"/>
</dbReference>
<evidence type="ECO:0000256" key="2">
    <source>
        <dbReference type="ARBA" id="ARBA00022679"/>
    </source>
</evidence>
<dbReference type="CDD" id="cd24010">
    <property type="entry name" value="ASKHA_NBD_AcK_PK"/>
    <property type="match status" value="1"/>
</dbReference>
<dbReference type="Proteomes" id="UP000289862">
    <property type="component" value="Chromosome"/>
</dbReference>
<comment type="subunit">
    <text evidence="6">Homodimer.</text>
</comment>
<dbReference type="InterPro" id="IPR000890">
    <property type="entry name" value="Aliphatic_acid_kin_short-chain"/>
</dbReference>
<comment type="catalytic activity">
    <reaction evidence="6">
        <text>acetate + ATP = acetyl phosphate + ADP</text>
        <dbReference type="Rhea" id="RHEA:11352"/>
        <dbReference type="ChEBI" id="CHEBI:22191"/>
        <dbReference type="ChEBI" id="CHEBI:30089"/>
        <dbReference type="ChEBI" id="CHEBI:30616"/>
        <dbReference type="ChEBI" id="CHEBI:456216"/>
        <dbReference type="EC" id="2.7.2.1"/>
    </reaction>
</comment>
<dbReference type="PANTHER" id="PTHR21060">
    <property type="entry name" value="ACETATE KINASE"/>
    <property type="match status" value="1"/>
</dbReference>
<evidence type="ECO:0000256" key="1">
    <source>
        <dbReference type="ARBA" id="ARBA00008748"/>
    </source>
</evidence>
<dbReference type="RefSeq" id="WP_119571939.1">
    <property type="nucleotide sequence ID" value="NZ_LR215031.1"/>
</dbReference>
<feature type="binding site" evidence="6">
    <location>
        <position position="17"/>
    </location>
    <ligand>
        <name>ATP</name>
        <dbReference type="ChEBI" id="CHEBI:30616"/>
    </ligand>
</feature>
<keyword evidence="4 6" id="KW-0418">Kinase</keyword>
<evidence type="ECO:0000256" key="5">
    <source>
        <dbReference type="ARBA" id="ARBA00022840"/>
    </source>
</evidence>
<keyword evidence="2 6" id="KW-0808">Transferase</keyword>
<dbReference type="PIRSF" id="PIRSF000722">
    <property type="entry name" value="Acetate_prop_kin"/>
    <property type="match status" value="1"/>
</dbReference>
<dbReference type="EC" id="2.7.2.1" evidence="6"/>
<sequence length="402" mass="44719">MTQEKVLVINAGSSSIKMSLFRKHDLALLASGIAERIGLAQGNLSIKVIKEDFEKKFSKEVVLENHQVAVEEIAHLMAELELIKDKEEIVYIGFRIVQGGDYFKSTTKIDSEVLAKIDECSMYAPLHNPGAIMSIKGFQKVFPKAKLSADFDTAFHTTLNKLNSTYPIPYELSEKYKVKKYGAHGISHEYITGKLAEILGKEKVTFVNMHLGNGASLCAVKDSQSFDTSMGLTPLAGVMMGTRSGDIDPSIHQFLMKQMNLTIDEFTDLLNKKSGVLGVSGISSDMRDIQNAIDEGNQQADFALELYTQKIADYVAIYANKLGGKLDALVFTAGIGENDYEVRVRTIKKLFFKHIEIDEQKNMQRFGHPELISTPNSEIPVYVIPTNEELVIARNAIKINEQ</sequence>
<comment type="similarity">
    <text evidence="1 6 7">Belongs to the acetokinase family.</text>
</comment>
<feature type="binding site" evidence="6">
    <location>
        <begin position="285"/>
        <end position="287"/>
    </location>
    <ligand>
        <name>ATP</name>
        <dbReference type="ChEBI" id="CHEBI:30616"/>
    </ligand>
</feature>
<keyword evidence="9" id="KW-1185">Reference proteome</keyword>
<keyword evidence="6" id="KW-0460">Magnesium</keyword>
<dbReference type="InterPro" id="IPR023865">
    <property type="entry name" value="Aliphatic_acid_kinase_CS"/>
</dbReference>
<dbReference type="KEGG" id="mgal:NCTC10186_00387"/>
<proteinExistence type="inferred from homology"/>
<keyword evidence="6" id="KW-0963">Cytoplasm</keyword>
<dbReference type="EMBL" id="LR215031">
    <property type="protein sequence ID" value="VEU72911.1"/>
    <property type="molecule type" value="Genomic_DNA"/>
</dbReference>
<evidence type="ECO:0000256" key="7">
    <source>
        <dbReference type="RuleBase" id="RU003835"/>
    </source>
</evidence>
<feature type="binding site" evidence="6">
    <location>
        <position position="95"/>
    </location>
    <ligand>
        <name>substrate</name>
    </ligand>
</feature>
<comment type="pathway">
    <text evidence="6">Metabolic intermediate biosynthesis; acetyl-CoA biosynthesis; acetyl-CoA from acetate: step 1/2.</text>
</comment>
<keyword evidence="6" id="KW-0479">Metal-binding</keyword>
<comment type="subcellular location">
    <subcellularLocation>
        <location evidence="6">Cytoplasm</location>
    </subcellularLocation>
</comment>
<dbReference type="GO" id="GO:0008776">
    <property type="term" value="F:acetate kinase activity"/>
    <property type="evidence" value="ECO:0007669"/>
    <property type="project" value="UniProtKB-UniRule"/>
</dbReference>
<dbReference type="GO" id="GO:0005737">
    <property type="term" value="C:cytoplasm"/>
    <property type="evidence" value="ECO:0007669"/>
    <property type="project" value="UniProtKB-SubCell"/>
</dbReference>
<dbReference type="Gene3D" id="3.30.420.40">
    <property type="match status" value="2"/>
</dbReference>
<feature type="active site" description="Proton donor/acceptor" evidence="6">
    <location>
        <position position="152"/>
    </location>
</feature>
<dbReference type="AlphaFoldDB" id="A0A449AZI5"/>
<dbReference type="InterPro" id="IPR043129">
    <property type="entry name" value="ATPase_NBD"/>
</dbReference>
<dbReference type="PRINTS" id="PR00471">
    <property type="entry name" value="ACETATEKNASE"/>
</dbReference>
<name>A0A449AZI5_9BACT</name>
<dbReference type="PROSITE" id="PS01075">
    <property type="entry name" value="ACETATE_KINASE_1"/>
    <property type="match status" value="1"/>
</dbReference>
<accession>A0A449AZI5</accession>
<dbReference type="SUPFAM" id="SSF53067">
    <property type="entry name" value="Actin-like ATPase domain"/>
    <property type="match status" value="2"/>
</dbReference>
<evidence type="ECO:0000256" key="6">
    <source>
        <dbReference type="HAMAP-Rule" id="MF_00020"/>
    </source>
</evidence>
<comment type="cofactor">
    <cofactor evidence="6">
        <name>Mg(2+)</name>
        <dbReference type="ChEBI" id="CHEBI:18420"/>
    </cofactor>
    <cofactor evidence="6">
        <name>Mn(2+)</name>
        <dbReference type="ChEBI" id="CHEBI:29035"/>
    </cofactor>
    <text evidence="6">Mg(2+). Can also accept Mn(2+).</text>
</comment>
<dbReference type="Pfam" id="PF00871">
    <property type="entry name" value="Acetate_kinase"/>
    <property type="match status" value="1"/>
</dbReference>
<evidence type="ECO:0000313" key="9">
    <source>
        <dbReference type="Proteomes" id="UP000289862"/>
    </source>
</evidence>
<evidence type="ECO:0000313" key="8">
    <source>
        <dbReference type="EMBL" id="VEU72911.1"/>
    </source>
</evidence>
<dbReference type="HAMAP" id="MF_00020">
    <property type="entry name" value="Acetate_kinase"/>
    <property type="match status" value="1"/>
</dbReference>
<evidence type="ECO:0000256" key="3">
    <source>
        <dbReference type="ARBA" id="ARBA00022741"/>
    </source>
</evidence>
<keyword evidence="5 6" id="KW-0067">ATP-binding</keyword>
<organism evidence="8 9">
    <name type="scientific">Mycoplasmopsis gallopavonis</name>
    <dbReference type="NCBI Taxonomy" id="76629"/>
    <lineage>
        <taxon>Bacteria</taxon>
        <taxon>Bacillati</taxon>
        <taxon>Mycoplasmatota</taxon>
        <taxon>Mycoplasmoidales</taxon>
        <taxon>Metamycoplasmataceae</taxon>
        <taxon>Mycoplasmopsis</taxon>
    </lineage>
</organism>
<feature type="binding site" evidence="6">
    <location>
        <position position="388"/>
    </location>
    <ligand>
        <name>Mg(2+)</name>
        <dbReference type="ChEBI" id="CHEBI:18420"/>
    </ligand>
</feature>